<organism evidence="3 4">
    <name type="scientific">Costertonia aggregata</name>
    <dbReference type="NCBI Taxonomy" id="343403"/>
    <lineage>
        <taxon>Bacteria</taxon>
        <taxon>Pseudomonadati</taxon>
        <taxon>Bacteroidota</taxon>
        <taxon>Flavobacteriia</taxon>
        <taxon>Flavobacteriales</taxon>
        <taxon>Flavobacteriaceae</taxon>
        <taxon>Costertonia</taxon>
    </lineage>
</organism>
<gene>
    <name evidence="3" type="ORF">HYG79_05780</name>
</gene>
<dbReference type="InterPro" id="IPR003509">
    <property type="entry name" value="UPF0102_YraN-like"/>
</dbReference>
<dbReference type="EMBL" id="CP058595">
    <property type="protein sequence ID" value="QLG44883.1"/>
    <property type="molecule type" value="Genomic_DNA"/>
</dbReference>
<dbReference type="KEGG" id="cagg:HYG79_05780"/>
<protein>
    <recommendedName>
        <fullName evidence="2">UPF0102 protein HYG79_05780</fullName>
    </recommendedName>
</protein>
<dbReference type="PANTHER" id="PTHR34039">
    <property type="entry name" value="UPF0102 PROTEIN YRAN"/>
    <property type="match status" value="1"/>
</dbReference>
<dbReference type="HAMAP" id="MF_00048">
    <property type="entry name" value="UPF0102"/>
    <property type="match status" value="1"/>
</dbReference>
<dbReference type="Gene3D" id="3.40.1350.10">
    <property type="match status" value="1"/>
</dbReference>
<dbReference type="PANTHER" id="PTHR34039:SF1">
    <property type="entry name" value="UPF0102 PROTEIN YRAN"/>
    <property type="match status" value="1"/>
</dbReference>
<dbReference type="InterPro" id="IPR011856">
    <property type="entry name" value="tRNA_endonuc-like_dom_sf"/>
</dbReference>
<keyword evidence="4" id="KW-1185">Reference proteome</keyword>
<sequence>MASHNEFGKKGEQLAVDFLVDAGYEIKYRNYRFLKAEIDIVAQKESTLAFIEVKSRSSDYFENIADTVTTKKIKLMVMAADHFVTEQDLDVEVRFDIVTILKKNGKFVIDHLPDAFYHF</sequence>
<evidence type="ECO:0000256" key="1">
    <source>
        <dbReference type="ARBA" id="ARBA00006738"/>
    </source>
</evidence>
<dbReference type="AlphaFoldDB" id="A0A7H9ANC8"/>
<dbReference type="Proteomes" id="UP000509302">
    <property type="component" value="Chromosome"/>
</dbReference>
<name>A0A7H9ANC8_9FLAO</name>
<reference evidence="3 4" key="1">
    <citation type="journal article" date="2006" name="Int. J. Syst. Evol. Microbiol.">
        <title>Costertonia aggregata gen. nov., sp. nov., a mesophilic marine bacterium of the family Flavobacteriaceae, isolated from a mature biofilm.</title>
        <authorList>
            <person name="Kwon K.K."/>
            <person name="Lee Y.K."/>
            <person name="Lee H.K."/>
        </authorList>
    </citation>
    <scope>NUCLEOTIDE SEQUENCE [LARGE SCALE GENOMIC DNA]</scope>
    <source>
        <strain evidence="3 4">KCCM 42265</strain>
    </source>
</reference>
<comment type="similarity">
    <text evidence="1 2">Belongs to the UPF0102 family.</text>
</comment>
<evidence type="ECO:0000256" key="2">
    <source>
        <dbReference type="HAMAP-Rule" id="MF_00048"/>
    </source>
</evidence>
<evidence type="ECO:0000313" key="4">
    <source>
        <dbReference type="Proteomes" id="UP000509302"/>
    </source>
</evidence>
<dbReference type="Pfam" id="PF02021">
    <property type="entry name" value="UPF0102"/>
    <property type="match status" value="1"/>
</dbReference>
<proteinExistence type="inferred from homology"/>
<dbReference type="CDD" id="cd20736">
    <property type="entry name" value="PoNe_Nuclease"/>
    <property type="match status" value="1"/>
</dbReference>
<evidence type="ECO:0000313" key="3">
    <source>
        <dbReference type="EMBL" id="QLG44883.1"/>
    </source>
</evidence>
<dbReference type="SUPFAM" id="SSF52980">
    <property type="entry name" value="Restriction endonuclease-like"/>
    <property type="match status" value="1"/>
</dbReference>
<dbReference type="InterPro" id="IPR011335">
    <property type="entry name" value="Restrct_endonuc-II-like"/>
</dbReference>
<dbReference type="RefSeq" id="WP_179241173.1">
    <property type="nucleotide sequence ID" value="NZ_CP058595.1"/>
</dbReference>
<accession>A0A7H9ANC8</accession>
<dbReference type="GO" id="GO:0003676">
    <property type="term" value="F:nucleic acid binding"/>
    <property type="evidence" value="ECO:0007669"/>
    <property type="project" value="InterPro"/>
</dbReference>